<reference evidence="17" key="2">
    <citation type="submission" date="2025-08" db="UniProtKB">
        <authorList>
            <consortium name="Ensembl"/>
        </authorList>
    </citation>
    <scope>IDENTIFICATION</scope>
</reference>
<dbReference type="InterPro" id="IPR033495">
    <property type="entry name" value="MRPP3_PIN_dom"/>
</dbReference>
<evidence type="ECO:0000256" key="11">
    <source>
        <dbReference type="ARBA" id="ARBA00022842"/>
    </source>
</evidence>
<dbReference type="GO" id="GO:0004526">
    <property type="term" value="F:ribonuclease P activity"/>
    <property type="evidence" value="ECO:0007669"/>
    <property type="project" value="UniProtKB-EC"/>
</dbReference>
<dbReference type="GO" id="GO:0001682">
    <property type="term" value="P:tRNA 5'-leader removal"/>
    <property type="evidence" value="ECO:0007669"/>
    <property type="project" value="TreeGrafter"/>
</dbReference>
<name>H3CE56_TETNG</name>
<comment type="catalytic activity">
    <reaction evidence="1">
        <text>Endonucleolytic cleavage of RNA, removing 5'-extranucleotides from tRNA precursor.</text>
        <dbReference type="EC" id="3.1.26.5"/>
    </reaction>
</comment>
<evidence type="ECO:0000256" key="3">
    <source>
        <dbReference type="ARBA" id="ARBA00004173"/>
    </source>
</evidence>
<dbReference type="GO" id="GO:0030678">
    <property type="term" value="C:mitochondrial ribonuclease P complex"/>
    <property type="evidence" value="ECO:0007669"/>
    <property type="project" value="TreeGrafter"/>
</dbReference>
<accession>H3CE56</accession>
<reference evidence="18" key="1">
    <citation type="journal article" date="2004" name="Nature">
        <title>Genome duplication in the teleost fish Tetraodon nigroviridis reveals the early vertebrate proto-karyotype.</title>
        <authorList>
            <person name="Jaillon O."/>
            <person name="Aury J.-M."/>
            <person name="Brunet F."/>
            <person name="Petit J.-L."/>
            <person name="Stange-Thomann N."/>
            <person name="Mauceli E."/>
            <person name="Bouneau L."/>
            <person name="Fischer C."/>
            <person name="Ozouf-Costaz C."/>
            <person name="Bernot A."/>
            <person name="Nicaud S."/>
            <person name="Jaffe D."/>
            <person name="Fisher S."/>
            <person name="Lutfalla G."/>
            <person name="Dossat C."/>
            <person name="Segurens B."/>
            <person name="Dasilva C."/>
            <person name="Salanoubat M."/>
            <person name="Levy M."/>
            <person name="Boudet N."/>
            <person name="Castellano S."/>
            <person name="Anthouard V."/>
            <person name="Jubin C."/>
            <person name="Castelli V."/>
            <person name="Katinka M."/>
            <person name="Vacherie B."/>
            <person name="Biemont C."/>
            <person name="Skalli Z."/>
            <person name="Cattolico L."/>
            <person name="Poulain J."/>
            <person name="De Berardinis V."/>
            <person name="Cruaud C."/>
            <person name="Duprat S."/>
            <person name="Brottier P."/>
            <person name="Coutanceau J.-P."/>
            <person name="Gouzy J."/>
            <person name="Parra G."/>
            <person name="Lardier G."/>
            <person name="Chapple C."/>
            <person name="McKernan K.J."/>
            <person name="McEwan P."/>
            <person name="Bosak S."/>
            <person name="Kellis M."/>
            <person name="Volff J.-N."/>
            <person name="Guigo R."/>
            <person name="Zody M.C."/>
            <person name="Mesirov J."/>
            <person name="Lindblad-Toh K."/>
            <person name="Birren B."/>
            <person name="Nusbaum C."/>
            <person name="Kahn D."/>
            <person name="Robinson-Rechavi M."/>
            <person name="Laudet V."/>
            <person name="Schachter V."/>
            <person name="Quetier F."/>
            <person name="Saurin W."/>
            <person name="Scarpelli C."/>
            <person name="Wincker P."/>
            <person name="Lander E.S."/>
            <person name="Weissenbach J."/>
            <person name="Roest Crollius H."/>
        </authorList>
    </citation>
    <scope>NUCLEOTIDE SEQUENCE [LARGE SCALE GENOMIC DNA]</scope>
</reference>
<evidence type="ECO:0000256" key="10">
    <source>
        <dbReference type="ARBA" id="ARBA00022833"/>
    </source>
</evidence>
<dbReference type="Gene3D" id="3.40.50.11980">
    <property type="match status" value="1"/>
</dbReference>
<comment type="cofactor">
    <cofactor evidence="2">
        <name>Mg(2+)</name>
        <dbReference type="ChEBI" id="CHEBI:18420"/>
    </cofactor>
</comment>
<keyword evidence="8" id="KW-0479">Metal-binding</keyword>
<dbReference type="AlphaFoldDB" id="H3CE56"/>
<keyword evidence="11" id="KW-0460">Magnesium</keyword>
<dbReference type="FunCoup" id="H3CE56">
    <property type="interactions" value="884"/>
</dbReference>
<dbReference type="Proteomes" id="UP000007303">
    <property type="component" value="Unassembled WGS sequence"/>
</dbReference>
<dbReference type="CDD" id="cd18718">
    <property type="entry name" value="PIN_PRORP"/>
    <property type="match status" value="1"/>
</dbReference>
<dbReference type="PANTHER" id="PTHR13547">
    <property type="match status" value="1"/>
</dbReference>
<evidence type="ECO:0000256" key="15">
    <source>
        <dbReference type="ARBA" id="ARBA00044559"/>
    </source>
</evidence>
<evidence type="ECO:0000256" key="13">
    <source>
        <dbReference type="ARBA" id="ARBA00023128"/>
    </source>
</evidence>
<evidence type="ECO:0000256" key="4">
    <source>
        <dbReference type="ARBA" id="ARBA00007626"/>
    </source>
</evidence>
<evidence type="ECO:0000256" key="9">
    <source>
        <dbReference type="ARBA" id="ARBA00022801"/>
    </source>
</evidence>
<keyword evidence="6" id="KW-0819">tRNA processing</keyword>
<dbReference type="Pfam" id="PF16953">
    <property type="entry name" value="PRORP"/>
    <property type="match status" value="1"/>
</dbReference>
<evidence type="ECO:0000313" key="18">
    <source>
        <dbReference type="Proteomes" id="UP000007303"/>
    </source>
</evidence>
<dbReference type="InParanoid" id="H3CE56"/>
<dbReference type="InterPro" id="IPR031595">
    <property type="entry name" value="PRORP_C"/>
</dbReference>
<keyword evidence="7" id="KW-0540">Nuclease</keyword>
<dbReference type="Ensembl" id="ENSTNIT00000006680.1">
    <property type="protein sequence ID" value="ENSTNIP00000006530.1"/>
    <property type="gene ID" value="ENSTNIG00000003922.1"/>
</dbReference>
<keyword evidence="12" id="KW-0809">Transit peptide</keyword>
<dbReference type="OMA" id="VKEPIRY"/>
<dbReference type="PANTHER" id="PTHR13547:SF1">
    <property type="entry name" value="MITOCHONDRIAL RIBONUCLEASE P CATALYTIC SUBUNIT"/>
    <property type="match status" value="1"/>
</dbReference>
<dbReference type="STRING" id="99883.ENSTNIP00000006530"/>
<keyword evidence="9" id="KW-0378">Hydrolase</keyword>
<evidence type="ECO:0000259" key="16">
    <source>
        <dbReference type="Pfam" id="PF16953"/>
    </source>
</evidence>
<comment type="subcellular location">
    <subcellularLocation>
        <location evidence="3">Mitochondrion</location>
    </subcellularLocation>
</comment>
<keyword evidence="18" id="KW-1185">Reference proteome</keyword>
<evidence type="ECO:0000256" key="2">
    <source>
        <dbReference type="ARBA" id="ARBA00001946"/>
    </source>
</evidence>
<dbReference type="FunFam" id="1.25.40.10:FF:001403">
    <property type="entry name" value="Mitochondrial ribonuclease P protein 3-like Protein"/>
    <property type="match status" value="1"/>
</dbReference>
<dbReference type="GeneTree" id="ENSGT00390000002201"/>
<comment type="similarity">
    <text evidence="4">Belongs to the PPR family. P subfamily.</text>
</comment>
<proteinExistence type="inferred from homology"/>
<protein>
    <recommendedName>
        <fullName evidence="14">Mitochondrial ribonuclease P catalytic subunit</fullName>
        <ecNumber evidence="5">3.1.26.5</ecNumber>
    </recommendedName>
    <alternativeName>
        <fullName evidence="15">Mitochondrial ribonuclease P protein 3</fullName>
    </alternativeName>
</protein>
<evidence type="ECO:0000256" key="12">
    <source>
        <dbReference type="ARBA" id="ARBA00022946"/>
    </source>
</evidence>
<organism evidence="17 18">
    <name type="scientific">Tetraodon nigroviridis</name>
    <name type="common">Spotted green pufferfish</name>
    <name type="synonym">Chelonodon nigroviridis</name>
    <dbReference type="NCBI Taxonomy" id="99883"/>
    <lineage>
        <taxon>Eukaryota</taxon>
        <taxon>Metazoa</taxon>
        <taxon>Chordata</taxon>
        <taxon>Craniata</taxon>
        <taxon>Vertebrata</taxon>
        <taxon>Euteleostomi</taxon>
        <taxon>Actinopterygii</taxon>
        <taxon>Neopterygii</taxon>
        <taxon>Teleostei</taxon>
        <taxon>Neoteleostei</taxon>
        <taxon>Acanthomorphata</taxon>
        <taxon>Eupercaria</taxon>
        <taxon>Tetraodontiformes</taxon>
        <taxon>Tetradontoidea</taxon>
        <taxon>Tetraodontidae</taxon>
        <taxon>Tetraodon</taxon>
    </lineage>
</organism>
<dbReference type="InterPro" id="IPR011990">
    <property type="entry name" value="TPR-like_helical_dom_sf"/>
</dbReference>
<evidence type="ECO:0000256" key="14">
    <source>
        <dbReference type="ARBA" id="ARBA00044536"/>
    </source>
</evidence>
<evidence type="ECO:0000256" key="8">
    <source>
        <dbReference type="ARBA" id="ARBA00022723"/>
    </source>
</evidence>
<evidence type="ECO:0000256" key="6">
    <source>
        <dbReference type="ARBA" id="ARBA00022694"/>
    </source>
</evidence>
<keyword evidence="10" id="KW-0862">Zinc</keyword>
<dbReference type="Gene3D" id="1.25.40.10">
    <property type="entry name" value="Tetratricopeptide repeat domain"/>
    <property type="match status" value="1"/>
</dbReference>
<dbReference type="GO" id="GO:0097745">
    <property type="term" value="P:mitochondrial tRNA 5'-end processing"/>
    <property type="evidence" value="ECO:0007669"/>
    <property type="project" value="TreeGrafter"/>
</dbReference>
<dbReference type="EC" id="3.1.26.5" evidence="5"/>
<dbReference type="GO" id="GO:0046872">
    <property type="term" value="F:metal ion binding"/>
    <property type="evidence" value="ECO:0007669"/>
    <property type="project" value="UniProtKB-KW"/>
</dbReference>
<evidence type="ECO:0000256" key="1">
    <source>
        <dbReference type="ARBA" id="ARBA00000928"/>
    </source>
</evidence>
<sequence length="469" mass="53119">VKPPDRPLSVTEWRNLKEARGNSQRFEIQMMCAMFTSATQLDIAKSLLTFAAVEGGTLSYELLLRYLTLCVSGGHDAEASELYGIMRGSFPSLDTGASSLFIKSFSRTQRWKEALDLLNQLKTALTPSARNYGDVIAGAAEDGDAATAWALYQELIGRGLSPHQETWEALFRTRRPGDQEKLLQVLLYMRDNQIYPQRQLAATIKAWFESLPGQPWTGSWTRVTARGVCGCCESELESIQLTAAEYRQLKDRVMADVIQGRDVFTKTTPEELERFRTFVGSQPAFDVVVDGLNVANLSKDRSRQSETLLAVVSELQRRGLSVLVLGRKHMLRPSRSWPGRHMDLLQLKARCFFTENISEDDPFLLYAALHSGNHCRFVSRDLMRDHKARLADGATRQLFFKWQRGHQMVVDGAVPAAGGVRFQSVPGYDTVVQRSQDSWHIPYDHTQDRSTYEVPQRWLCLTRRHPEPC</sequence>
<evidence type="ECO:0000256" key="5">
    <source>
        <dbReference type="ARBA" id="ARBA00012179"/>
    </source>
</evidence>
<keyword evidence="13" id="KW-0496">Mitochondrion</keyword>
<dbReference type="HOGENOM" id="CLU_033070_1_0_1"/>
<feature type="domain" description="PRORP" evidence="16">
    <location>
        <begin position="224"/>
        <end position="460"/>
    </location>
</feature>
<evidence type="ECO:0000256" key="7">
    <source>
        <dbReference type="ARBA" id="ARBA00022722"/>
    </source>
</evidence>
<evidence type="ECO:0000313" key="17">
    <source>
        <dbReference type="Ensembl" id="ENSTNIP00000006530.1"/>
    </source>
</evidence>
<reference evidence="17" key="3">
    <citation type="submission" date="2025-09" db="UniProtKB">
        <authorList>
            <consortium name="Ensembl"/>
        </authorList>
    </citation>
    <scope>IDENTIFICATION</scope>
</reference>